<keyword evidence="3 5" id="KW-0371">Homeobox</keyword>
<dbReference type="InterPro" id="IPR050848">
    <property type="entry name" value="Homeobox_TF"/>
</dbReference>
<dbReference type="OrthoDB" id="6159439at2759"/>
<organism evidence="9 10">
    <name type="scientific">Eumeta variegata</name>
    <name type="common">Bagworm moth</name>
    <name type="synonym">Eumeta japonica</name>
    <dbReference type="NCBI Taxonomy" id="151549"/>
    <lineage>
        <taxon>Eukaryota</taxon>
        <taxon>Metazoa</taxon>
        <taxon>Ecdysozoa</taxon>
        <taxon>Arthropoda</taxon>
        <taxon>Hexapoda</taxon>
        <taxon>Insecta</taxon>
        <taxon>Pterygota</taxon>
        <taxon>Neoptera</taxon>
        <taxon>Endopterygota</taxon>
        <taxon>Lepidoptera</taxon>
        <taxon>Glossata</taxon>
        <taxon>Ditrysia</taxon>
        <taxon>Tineoidea</taxon>
        <taxon>Psychidae</taxon>
        <taxon>Oiketicinae</taxon>
        <taxon>Eumeta</taxon>
    </lineage>
</organism>
<dbReference type="PROSITE" id="PS50071">
    <property type="entry name" value="HOMEOBOX_2"/>
    <property type="match status" value="1"/>
</dbReference>
<feature type="domain" description="Homeobox" evidence="8">
    <location>
        <begin position="1"/>
        <end position="53"/>
    </location>
</feature>
<evidence type="ECO:0000256" key="4">
    <source>
        <dbReference type="ARBA" id="ARBA00023242"/>
    </source>
</evidence>
<dbReference type="Gene3D" id="1.10.10.60">
    <property type="entry name" value="Homeodomain-like"/>
    <property type="match status" value="1"/>
</dbReference>
<sequence length="184" mass="21575">MYSTQQIQYLEDVYSRQRYISKIDRQAITRHLNLGDRQVKIWFQNRRMKSKREMEEKVLSRTPDESAKSDATLESRSSDASDHVFSDIMTTIQDDVGTENSNYQLPTYTPPRQEQFISSTYCPNNWNFQQNDLLGFYGDVQYPTEYYPTYFDHNSFQYSAAQNLGSEANSAKGCGSATTYYKFW</sequence>
<dbReference type="PANTHER" id="PTHR24333:SF5">
    <property type="entry name" value="VENT HOMEOBOX"/>
    <property type="match status" value="1"/>
</dbReference>
<dbReference type="CDD" id="cd00086">
    <property type="entry name" value="homeodomain"/>
    <property type="match status" value="1"/>
</dbReference>
<evidence type="ECO:0000313" key="9">
    <source>
        <dbReference type="EMBL" id="GBP39770.1"/>
    </source>
</evidence>
<feature type="region of interest" description="Disordered" evidence="7">
    <location>
        <begin position="53"/>
        <end position="80"/>
    </location>
</feature>
<evidence type="ECO:0000256" key="7">
    <source>
        <dbReference type="SAM" id="MobiDB-lite"/>
    </source>
</evidence>
<dbReference type="SUPFAM" id="SSF46689">
    <property type="entry name" value="Homeodomain-like"/>
    <property type="match status" value="1"/>
</dbReference>
<dbReference type="Pfam" id="PF00046">
    <property type="entry name" value="Homeodomain"/>
    <property type="match status" value="1"/>
</dbReference>
<dbReference type="InterPro" id="IPR020479">
    <property type="entry name" value="HD_metazoa"/>
</dbReference>
<evidence type="ECO:0000259" key="8">
    <source>
        <dbReference type="PROSITE" id="PS50071"/>
    </source>
</evidence>
<evidence type="ECO:0000256" key="3">
    <source>
        <dbReference type="ARBA" id="ARBA00023155"/>
    </source>
</evidence>
<keyword evidence="10" id="KW-1185">Reference proteome</keyword>
<keyword evidence="4 5" id="KW-0539">Nucleus</keyword>
<gene>
    <name evidence="9" type="primary">DBX2</name>
    <name evidence="9" type="ORF">EVAR_23096_1</name>
</gene>
<dbReference type="InterPro" id="IPR001356">
    <property type="entry name" value="HD"/>
</dbReference>
<evidence type="ECO:0000313" key="10">
    <source>
        <dbReference type="Proteomes" id="UP000299102"/>
    </source>
</evidence>
<dbReference type="EMBL" id="BGZK01000370">
    <property type="protein sequence ID" value="GBP39770.1"/>
    <property type="molecule type" value="Genomic_DNA"/>
</dbReference>
<dbReference type="InterPro" id="IPR009057">
    <property type="entry name" value="Homeodomain-like_sf"/>
</dbReference>
<proteinExistence type="predicted"/>
<evidence type="ECO:0000256" key="2">
    <source>
        <dbReference type="ARBA" id="ARBA00023125"/>
    </source>
</evidence>
<protein>
    <submittedName>
        <fullName evidence="9">Homeobox protein DBX2</fullName>
    </submittedName>
</protein>
<dbReference type="STRING" id="151549.A0A4C1VML8"/>
<dbReference type="PRINTS" id="PR00024">
    <property type="entry name" value="HOMEOBOX"/>
</dbReference>
<dbReference type="AlphaFoldDB" id="A0A4C1VML8"/>
<dbReference type="GO" id="GO:0005634">
    <property type="term" value="C:nucleus"/>
    <property type="evidence" value="ECO:0007669"/>
    <property type="project" value="UniProtKB-SubCell"/>
</dbReference>
<comment type="caution">
    <text evidence="9">The sequence shown here is derived from an EMBL/GenBank/DDBJ whole genome shotgun (WGS) entry which is preliminary data.</text>
</comment>
<dbReference type="GO" id="GO:0003677">
    <property type="term" value="F:DNA binding"/>
    <property type="evidence" value="ECO:0007669"/>
    <property type="project" value="UniProtKB-UniRule"/>
</dbReference>
<dbReference type="Proteomes" id="UP000299102">
    <property type="component" value="Unassembled WGS sequence"/>
</dbReference>
<accession>A0A4C1VML8</accession>
<comment type="subcellular location">
    <subcellularLocation>
        <location evidence="1 5 6">Nucleus</location>
    </subcellularLocation>
</comment>
<feature type="DNA-binding region" description="Homeobox" evidence="5">
    <location>
        <begin position="3"/>
        <end position="54"/>
    </location>
</feature>
<dbReference type="PANTHER" id="PTHR24333">
    <property type="entry name" value="HOMEO BOX HB9 LIKE A-RELATED"/>
    <property type="match status" value="1"/>
</dbReference>
<evidence type="ECO:0000256" key="1">
    <source>
        <dbReference type="ARBA" id="ARBA00004123"/>
    </source>
</evidence>
<reference evidence="9 10" key="1">
    <citation type="journal article" date="2019" name="Commun. Biol.">
        <title>The bagworm genome reveals a unique fibroin gene that provides high tensile strength.</title>
        <authorList>
            <person name="Kono N."/>
            <person name="Nakamura H."/>
            <person name="Ohtoshi R."/>
            <person name="Tomita M."/>
            <person name="Numata K."/>
            <person name="Arakawa K."/>
        </authorList>
    </citation>
    <scope>NUCLEOTIDE SEQUENCE [LARGE SCALE GENOMIC DNA]</scope>
</reference>
<dbReference type="SMART" id="SM00389">
    <property type="entry name" value="HOX"/>
    <property type="match status" value="1"/>
</dbReference>
<keyword evidence="2 5" id="KW-0238">DNA-binding</keyword>
<evidence type="ECO:0000256" key="6">
    <source>
        <dbReference type="RuleBase" id="RU000682"/>
    </source>
</evidence>
<evidence type="ECO:0000256" key="5">
    <source>
        <dbReference type="PROSITE-ProRule" id="PRU00108"/>
    </source>
</evidence>
<name>A0A4C1VML8_EUMVA</name>